<evidence type="ECO:0000313" key="2">
    <source>
        <dbReference type="EMBL" id="EKX40932.1"/>
    </source>
</evidence>
<sequence>MPLQDDIARGGADEAMYRPSKDEPDIGELGIHLYDSEEESVDSDLTSASQKVVAPTSGRIHSSFTSMYLRRNGNDEILQRAKAALALQRIARQEELRKRMQTVERSRDHVTKWLNENYIVTYTHMKGLSDGVSIFEQASSKGQAQVQELDVELQSMDGEASLDPDPSSELDVEGEAEDFDSDSISFIEGLQADDKEFEATAVPEFRKPMPEASADFIPLSCNQIFSCSNSVPPLFPLQEGKSCDEAFDSDDDDLTSSFLASPQVPGTDGFFSAGAEKAGCCLFRNPIKMHQSNKSPRISSSMLEKLSTHAISEESALSVADTPSGKDFQGRDSPYSERSTEEGKGSSMSEGAASNERILQEEHEDGSDHDNNLRSESWISRDSQQKEYALQVEQLTQYSSGSSFDAKARLGRVPRALSRGSAPPVLTADMVAHSGGGGQGAAVSATKMHPAKSIGWAFI</sequence>
<feature type="region of interest" description="Disordered" evidence="1">
    <location>
        <begin position="313"/>
        <end position="355"/>
    </location>
</feature>
<accession>L1IXW2</accession>
<reference evidence="3" key="3">
    <citation type="submission" date="2015-06" db="UniProtKB">
        <authorList>
            <consortium name="EnsemblProtists"/>
        </authorList>
    </citation>
    <scope>IDENTIFICATION</scope>
</reference>
<dbReference type="KEGG" id="gtt:GUITHDRAFT_142331"/>
<dbReference type="EMBL" id="JH993027">
    <property type="protein sequence ID" value="EKX40932.1"/>
    <property type="molecule type" value="Genomic_DNA"/>
</dbReference>
<evidence type="ECO:0000313" key="4">
    <source>
        <dbReference type="Proteomes" id="UP000011087"/>
    </source>
</evidence>
<protein>
    <submittedName>
        <fullName evidence="2 3">Uncharacterized protein</fullName>
    </submittedName>
</protein>
<keyword evidence="4" id="KW-1185">Reference proteome</keyword>
<evidence type="ECO:0000313" key="3">
    <source>
        <dbReference type="EnsemblProtists" id="EKX40932"/>
    </source>
</evidence>
<reference evidence="2 4" key="1">
    <citation type="journal article" date="2012" name="Nature">
        <title>Algal genomes reveal evolutionary mosaicism and the fate of nucleomorphs.</title>
        <authorList>
            <consortium name="DOE Joint Genome Institute"/>
            <person name="Curtis B.A."/>
            <person name="Tanifuji G."/>
            <person name="Burki F."/>
            <person name="Gruber A."/>
            <person name="Irimia M."/>
            <person name="Maruyama S."/>
            <person name="Arias M.C."/>
            <person name="Ball S.G."/>
            <person name="Gile G.H."/>
            <person name="Hirakawa Y."/>
            <person name="Hopkins J.F."/>
            <person name="Kuo A."/>
            <person name="Rensing S.A."/>
            <person name="Schmutz J."/>
            <person name="Symeonidi A."/>
            <person name="Elias M."/>
            <person name="Eveleigh R.J."/>
            <person name="Herman E.K."/>
            <person name="Klute M.J."/>
            <person name="Nakayama T."/>
            <person name="Obornik M."/>
            <person name="Reyes-Prieto A."/>
            <person name="Armbrust E.V."/>
            <person name="Aves S.J."/>
            <person name="Beiko R.G."/>
            <person name="Coutinho P."/>
            <person name="Dacks J.B."/>
            <person name="Durnford D.G."/>
            <person name="Fast N.M."/>
            <person name="Green B.R."/>
            <person name="Grisdale C.J."/>
            <person name="Hempel F."/>
            <person name="Henrissat B."/>
            <person name="Hoppner M.P."/>
            <person name="Ishida K."/>
            <person name="Kim E."/>
            <person name="Koreny L."/>
            <person name="Kroth P.G."/>
            <person name="Liu Y."/>
            <person name="Malik S.B."/>
            <person name="Maier U.G."/>
            <person name="McRose D."/>
            <person name="Mock T."/>
            <person name="Neilson J.A."/>
            <person name="Onodera N.T."/>
            <person name="Poole A.M."/>
            <person name="Pritham E.J."/>
            <person name="Richards T.A."/>
            <person name="Rocap G."/>
            <person name="Roy S.W."/>
            <person name="Sarai C."/>
            <person name="Schaack S."/>
            <person name="Shirato S."/>
            <person name="Slamovits C.H."/>
            <person name="Spencer D.F."/>
            <person name="Suzuki S."/>
            <person name="Worden A.Z."/>
            <person name="Zauner S."/>
            <person name="Barry K."/>
            <person name="Bell C."/>
            <person name="Bharti A.K."/>
            <person name="Crow J.A."/>
            <person name="Grimwood J."/>
            <person name="Kramer R."/>
            <person name="Lindquist E."/>
            <person name="Lucas S."/>
            <person name="Salamov A."/>
            <person name="McFadden G.I."/>
            <person name="Lane C.E."/>
            <person name="Keeling P.J."/>
            <person name="Gray M.W."/>
            <person name="Grigoriev I.V."/>
            <person name="Archibald J.M."/>
        </authorList>
    </citation>
    <scope>NUCLEOTIDE SEQUENCE</scope>
    <source>
        <strain evidence="2 4">CCMP2712</strain>
    </source>
</reference>
<feature type="region of interest" description="Disordered" evidence="1">
    <location>
        <begin position="1"/>
        <end position="27"/>
    </location>
</feature>
<name>L1IXW2_GUITC</name>
<dbReference type="PaxDb" id="55529-EKX40932"/>
<feature type="compositionally biased region" description="Basic and acidic residues" evidence="1">
    <location>
        <begin position="328"/>
        <end position="344"/>
    </location>
</feature>
<dbReference type="EnsemblProtists" id="EKX40932">
    <property type="protein sequence ID" value="EKX40932"/>
    <property type="gene ID" value="GUITHDRAFT_142331"/>
</dbReference>
<feature type="compositionally biased region" description="Basic and acidic residues" evidence="1">
    <location>
        <begin position="1"/>
        <end position="24"/>
    </location>
</feature>
<proteinExistence type="predicted"/>
<dbReference type="Proteomes" id="UP000011087">
    <property type="component" value="Unassembled WGS sequence"/>
</dbReference>
<gene>
    <name evidence="2" type="ORF">GUITHDRAFT_142331</name>
</gene>
<dbReference type="AlphaFoldDB" id="L1IXW2"/>
<reference evidence="4" key="2">
    <citation type="submission" date="2012-11" db="EMBL/GenBank/DDBJ databases">
        <authorList>
            <person name="Kuo A."/>
            <person name="Curtis B.A."/>
            <person name="Tanifuji G."/>
            <person name="Burki F."/>
            <person name="Gruber A."/>
            <person name="Irimia M."/>
            <person name="Maruyama S."/>
            <person name="Arias M.C."/>
            <person name="Ball S.G."/>
            <person name="Gile G.H."/>
            <person name="Hirakawa Y."/>
            <person name="Hopkins J.F."/>
            <person name="Rensing S.A."/>
            <person name="Schmutz J."/>
            <person name="Symeonidi A."/>
            <person name="Elias M."/>
            <person name="Eveleigh R.J."/>
            <person name="Herman E.K."/>
            <person name="Klute M.J."/>
            <person name="Nakayama T."/>
            <person name="Obornik M."/>
            <person name="Reyes-Prieto A."/>
            <person name="Armbrust E.V."/>
            <person name="Aves S.J."/>
            <person name="Beiko R.G."/>
            <person name="Coutinho P."/>
            <person name="Dacks J.B."/>
            <person name="Durnford D.G."/>
            <person name="Fast N.M."/>
            <person name="Green B.R."/>
            <person name="Grisdale C."/>
            <person name="Hempe F."/>
            <person name="Henrissat B."/>
            <person name="Hoppner M.P."/>
            <person name="Ishida K.-I."/>
            <person name="Kim E."/>
            <person name="Koreny L."/>
            <person name="Kroth P.G."/>
            <person name="Liu Y."/>
            <person name="Malik S.-B."/>
            <person name="Maier U.G."/>
            <person name="McRose D."/>
            <person name="Mock T."/>
            <person name="Neilson J.A."/>
            <person name="Onodera N.T."/>
            <person name="Poole A.M."/>
            <person name="Pritham E.J."/>
            <person name="Richards T.A."/>
            <person name="Rocap G."/>
            <person name="Roy S.W."/>
            <person name="Sarai C."/>
            <person name="Schaack S."/>
            <person name="Shirato S."/>
            <person name="Slamovits C.H."/>
            <person name="Spencer D.F."/>
            <person name="Suzuki S."/>
            <person name="Worden A.Z."/>
            <person name="Zauner S."/>
            <person name="Barry K."/>
            <person name="Bell C."/>
            <person name="Bharti A.K."/>
            <person name="Crow J.A."/>
            <person name="Grimwood J."/>
            <person name="Kramer R."/>
            <person name="Lindquist E."/>
            <person name="Lucas S."/>
            <person name="Salamov A."/>
            <person name="McFadden G.I."/>
            <person name="Lane C.E."/>
            <person name="Keeling P.J."/>
            <person name="Gray M.W."/>
            <person name="Grigoriev I.V."/>
            <person name="Archibald J.M."/>
        </authorList>
    </citation>
    <scope>NUCLEOTIDE SEQUENCE</scope>
    <source>
        <strain evidence="4">CCMP2712</strain>
    </source>
</reference>
<organism evidence="2">
    <name type="scientific">Guillardia theta (strain CCMP2712)</name>
    <name type="common">Cryptophyte</name>
    <dbReference type="NCBI Taxonomy" id="905079"/>
    <lineage>
        <taxon>Eukaryota</taxon>
        <taxon>Cryptophyceae</taxon>
        <taxon>Pyrenomonadales</taxon>
        <taxon>Geminigeraceae</taxon>
        <taxon>Guillardia</taxon>
    </lineage>
</organism>
<evidence type="ECO:0000256" key="1">
    <source>
        <dbReference type="SAM" id="MobiDB-lite"/>
    </source>
</evidence>
<dbReference type="RefSeq" id="XP_005827912.1">
    <property type="nucleotide sequence ID" value="XM_005827855.1"/>
</dbReference>
<dbReference type="GeneID" id="17297566"/>
<dbReference type="HOGENOM" id="CLU_596496_0_0_1"/>